<organism evidence="1 2">
    <name type="scientific">Succiniclasticum ruminis</name>
    <dbReference type="NCBI Taxonomy" id="40841"/>
    <lineage>
        <taxon>Bacteria</taxon>
        <taxon>Bacillati</taxon>
        <taxon>Bacillota</taxon>
        <taxon>Negativicutes</taxon>
        <taxon>Acidaminococcales</taxon>
        <taxon>Acidaminococcaceae</taxon>
        <taxon>Succiniclasticum</taxon>
    </lineage>
</organism>
<dbReference type="EMBL" id="FMYW01000005">
    <property type="protein sequence ID" value="SDC33274.1"/>
    <property type="molecule type" value="Genomic_DNA"/>
</dbReference>
<dbReference type="OrthoDB" id="5456548at2"/>
<dbReference type="Proteomes" id="UP000198943">
    <property type="component" value="Unassembled WGS sequence"/>
</dbReference>
<evidence type="ECO:0000313" key="2">
    <source>
        <dbReference type="Proteomes" id="UP000198943"/>
    </source>
</evidence>
<reference evidence="2" key="1">
    <citation type="submission" date="2016-10" db="EMBL/GenBank/DDBJ databases">
        <authorList>
            <person name="Varghese N."/>
            <person name="Submissions S."/>
        </authorList>
    </citation>
    <scope>NUCLEOTIDE SEQUENCE [LARGE SCALE GENOMIC DNA]</scope>
    <source>
        <strain evidence="2">DSM 11005</strain>
    </source>
</reference>
<protein>
    <submittedName>
        <fullName evidence="1">Uncharacterized protein</fullName>
    </submittedName>
</protein>
<evidence type="ECO:0000313" key="1">
    <source>
        <dbReference type="EMBL" id="SDC33274.1"/>
    </source>
</evidence>
<name>A0A1G6KQL7_9FIRM</name>
<sequence length="222" mass="25698">MSVLENAKKYDCPLKFTASDGESGWTNIVFDFNGTVIKSDISYLGYQPSALLEATRIFHSHEISYDEGYGYSHIDIEKTEDVGSPEGIWDVVPMVVGFQWDEEPMLTTWYIIREAKDIGKKDFPLIIKITRTTDKVVNHEFTIHYRDLCYAVSKCYTELLKRYGFSGYFHRSYGDDINIRQLLEIKGYALGLTSNLYAEDETKSYRLQLTPDEELELLKMDM</sequence>
<keyword evidence="2" id="KW-1185">Reference proteome</keyword>
<accession>A0A1G6KQL7</accession>
<gene>
    <name evidence="1" type="ORF">SAMN04487864_10543</name>
</gene>
<dbReference type="AlphaFoldDB" id="A0A1G6KQL7"/>
<dbReference type="RefSeq" id="WP_093729984.1">
    <property type="nucleotide sequence ID" value="NZ_FMYW01000005.1"/>
</dbReference>
<proteinExistence type="predicted"/>